<dbReference type="EMBL" id="JAXAVX010000001">
    <property type="protein sequence ID" value="MDX8150197.1"/>
    <property type="molecule type" value="Genomic_DNA"/>
</dbReference>
<evidence type="ECO:0000313" key="2">
    <source>
        <dbReference type="EMBL" id="MDX8150197.1"/>
    </source>
</evidence>
<evidence type="ECO:0000256" key="1">
    <source>
        <dbReference type="SAM" id="Phobius"/>
    </source>
</evidence>
<gene>
    <name evidence="2" type="ORF">SK069_01200</name>
</gene>
<feature type="transmembrane region" description="Helical" evidence="1">
    <location>
        <begin position="23"/>
        <end position="46"/>
    </location>
</feature>
<reference evidence="2 3" key="1">
    <citation type="submission" date="2023-11" db="EMBL/GenBank/DDBJ databases">
        <authorList>
            <person name="Xu M."/>
            <person name="Jiang T."/>
        </authorList>
    </citation>
    <scope>NUCLEOTIDE SEQUENCE [LARGE SCALE GENOMIC DNA]</scope>
    <source>
        <strain evidence="2 3">SD</strain>
    </source>
</reference>
<dbReference type="RefSeq" id="WP_319952349.1">
    <property type="nucleotide sequence ID" value="NZ_JAXAVX010000001.1"/>
</dbReference>
<accession>A0ABU4VFR1</accession>
<organism evidence="2 3">
    <name type="scientific">Patulibacter brassicae</name>
    <dbReference type="NCBI Taxonomy" id="1705717"/>
    <lineage>
        <taxon>Bacteria</taxon>
        <taxon>Bacillati</taxon>
        <taxon>Actinomycetota</taxon>
        <taxon>Thermoleophilia</taxon>
        <taxon>Solirubrobacterales</taxon>
        <taxon>Patulibacteraceae</taxon>
        <taxon>Patulibacter</taxon>
    </lineage>
</organism>
<dbReference type="Gene3D" id="6.10.140.1340">
    <property type="match status" value="1"/>
</dbReference>
<protein>
    <submittedName>
        <fullName evidence="2">DUF2892 domain-containing protein</fullName>
    </submittedName>
</protein>
<sequence length="87" mass="9208">MSAPTTTAGAPVAAGSRWPLERVLFLMAGTVTIVSVLLAVSVSQWFLLLTAFVGLNQWLFVAVGACPASMVMSRVLSLQPACERSVR</sequence>
<feature type="transmembrane region" description="Helical" evidence="1">
    <location>
        <begin position="58"/>
        <end position="77"/>
    </location>
</feature>
<proteinExistence type="predicted"/>
<name>A0ABU4VFR1_9ACTN</name>
<keyword evidence="1" id="KW-0812">Transmembrane</keyword>
<dbReference type="Proteomes" id="UP001277761">
    <property type="component" value="Unassembled WGS sequence"/>
</dbReference>
<evidence type="ECO:0000313" key="3">
    <source>
        <dbReference type="Proteomes" id="UP001277761"/>
    </source>
</evidence>
<keyword evidence="1" id="KW-0472">Membrane</keyword>
<keyword evidence="1" id="KW-1133">Transmembrane helix</keyword>
<keyword evidence="3" id="KW-1185">Reference proteome</keyword>
<comment type="caution">
    <text evidence="2">The sequence shown here is derived from an EMBL/GenBank/DDBJ whole genome shotgun (WGS) entry which is preliminary data.</text>
</comment>